<evidence type="ECO:0000256" key="4">
    <source>
        <dbReference type="ARBA" id="ARBA00022741"/>
    </source>
</evidence>
<evidence type="ECO:0000259" key="9">
    <source>
        <dbReference type="Pfam" id="PF00133"/>
    </source>
</evidence>
<keyword evidence="6" id="KW-0648">Protein biosynthesis</keyword>
<dbReference type="Pfam" id="PF08264">
    <property type="entry name" value="Anticodon_1"/>
    <property type="match status" value="1"/>
</dbReference>
<dbReference type="GO" id="GO:0005524">
    <property type="term" value="F:ATP binding"/>
    <property type="evidence" value="ECO:0007669"/>
    <property type="project" value="UniProtKB-KW"/>
</dbReference>
<evidence type="ECO:0000256" key="7">
    <source>
        <dbReference type="ARBA" id="ARBA00023146"/>
    </source>
</evidence>
<evidence type="ECO:0000256" key="3">
    <source>
        <dbReference type="ARBA" id="ARBA00022598"/>
    </source>
</evidence>
<dbReference type="FunCoup" id="G0R6E9">
    <property type="interactions" value="609"/>
</dbReference>
<dbReference type="PANTHER" id="PTHR45794">
    <property type="entry name" value="LEUCYL-TRNA SYNTHETASE"/>
    <property type="match status" value="1"/>
</dbReference>
<dbReference type="InParanoid" id="G0R6E9"/>
<keyword evidence="3 11" id="KW-0436">Ligase</keyword>
<dbReference type="OrthoDB" id="10249672at2759"/>
<evidence type="ECO:0000313" key="12">
    <source>
        <dbReference type="Proteomes" id="UP000008983"/>
    </source>
</evidence>
<dbReference type="Pfam" id="PF00133">
    <property type="entry name" value="tRNA-synt_1"/>
    <property type="match status" value="1"/>
</dbReference>
<dbReference type="InterPro" id="IPR009080">
    <property type="entry name" value="tRNAsynth_Ia_anticodon-bd"/>
</dbReference>
<evidence type="ECO:0000313" key="11">
    <source>
        <dbReference type="EMBL" id="EGR26946.1"/>
    </source>
</evidence>
<dbReference type="GO" id="GO:0002161">
    <property type="term" value="F:aminoacyl-tRNA deacylase activity"/>
    <property type="evidence" value="ECO:0007669"/>
    <property type="project" value="InterPro"/>
</dbReference>
<gene>
    <name evidence="11" type="ORF">IMG5_203970</name>
</gene>
<dbReference type="Gene3D" id="3.90.740.10">
    <property type="entry name" value="Valyl/Leucyl/Isoleucyl-tRNA synthetase, editing domain"/>
    <property type="match status" value="1"/>
</dbReference>
<feature type="domain" description="Methionyl/Valyl/Leucyl/Isoleucyl-tRNA synthetase anticodon-binding" evidence="10">
    <location>
        <begin position="503"/>
        <end position="645"/>
    </location>
</feature>
<evidence type="ECO:0000256" key="8">
    <source>
        <dbReference type="ARBA" id="ARBA00030520"/>
    </source>
</evidence>
<comment type="similarity">
    <text evidence="1">Belongs to the class-I aminoacyl-tRNA synthetase family.</text>
</comment>
<keyword evidence="12" id="KW-1185">Reference proteome</keyword>
<evidence type="ECO:0000256" key="5">
    <source>
        <dbReference type="ARBA" id="ARBA00022840"/>
    </source>
</evidence>
<dbReference type="InterPro" id="IPR004493">
    <property type="entry name" value="Leu-tRNA-synth_Ia_arc/euk"/>
</dbReference>
<protein>
    <recommendedName>
        <fullName evidence="2">leucine--tRNA ligase</fullName>
        <ecNumber evidence="2">6.1.1.4</ecNumber>
    </recommendedName>
    <alternativeName>
        <fullName evidence="8">Leucyl-tRNA synthetase</fullName>
    </alternativeName>
</protein>
<dbReference type="eggNOG" id="KOG0437">
    <property type="taxonomic scope" value="Eukaryota"/>
</dbReference>
<dbReference type="SUPFAM" id="SSF50677">
    <property type="entry name" value="ValRS/IleRS/LeuRS editing domain"/>
    <property type="match status" value="1"/>
</dbReference>
<keyword evidence="5" id="KW-0067">ATP-binding</keyword>
<dbReference type="GeneID" id="14903010"/>
<evidence type="ECO:0000259" key="10">
    <source>
        <dbReference type="Pfam" id="PF08264"/>
    </source>
</evidence>
<dbReference type="Gene3D" id="1.10.730.10">
    <property type="entry name" value="Isoleucyl-tRNA Synthetase, Domain 1"/>
    <property type="match status" value="1"/>
</dbReference>
<accession>G0R6E9</accession>
<organism evidence="11 12">
    <name type="scientific">Ichthyophthirius multifiliis</name>
    <name type="common">White spot disease agent</name>
    <name type="synonym">Ich</name>
    <dbReference type="NCBI Taxonomy" id="5932"/>
    <lineage>
        <taxon>Eukaryota</taxon>
        <taxon>Sar</taxon>
        <taxon>Alveolata</taxon>
        <taxon>Ciliophora</taxon>
        <taxon>Intramacronucleata</taxon>
        <taxon>Oligohymenophorea</taxon>
        <taxon>Hymenostomatida</taxon>
        <taxon>Ophryoglenina</taxon>
        <taxon>Ichthyophthirius</taxon>
    </lineage>
</organism>
<evidence type="ECO:0000256" key="1">
    <source>
        <dbReference type="ARBA" id="ARBA00005594"/>
    </source>
</evidence>
<dbReference type="OMA" id="KFIEWQF"/>
<dbReference type="AlphaFoldDB" id="G0R6E9"/>
<evidence type="ECO:0000256" key="2">
    <source>
        <dbReference type="ARBA" id="ARBA00013164"/>
    </source>
</evidence>
<dbReference type="EMBL" id="GL984396">
    <property type="protein sequence ID" value="EGR26946.1"/>
    <property type="molecule type" value="Genomic_DNA"/>
</dbReference>
<name>G0R6E9_ICHMU</name>
<dbReference type="RefSeq" id="XP_004023830.1">
    <property type="nucleotide sequence ID" value="XM_004023781.1"/>
</dbReference>
<dbReference type="FunFam" id="3.90.740.10:FF:000001">
    <property type="entry name" value="Leucine--tRNA ligase, cytoplasmic"/>
    <property type="match status" value="1"/>
</dbReference>
<evidence type="ECO:0000256" key="6">
    <source>
        <dbReference type="ARBA" id="ARBA00022917"/>
    </source>
</evidence>
<dbReference type="InterPro" id="IPR002300">
    <property type="entry name" value="aa-tRNA-synth_Ia"/>
</dbReference>
<dbReference type="PANTHER" id="PTHR45794:SF1">
    <property type="entry name" value="LEUCINE--TRNA LIGASE, CYTOPLASMIC"/>
    <property type="match status" value="1"/>
</dbReference>
<dbReference type="SUPFAM" id="SSF47323">
    <property type="entry name" value="Anticodon-binding domain of a subclass of class I aminoacyl-tRNA synthetases"/>
    <property type="match status" value="1"/>
</dbReference>
<dbReference type="Proteomes" id="UP000008983">
    <property type="component" value="Unassembled WGS sequence"/>
</dbReference>
<dbReference type="STRING" id="857967.G0R6E9"/>
<dbReference type="GO" id="GO:0006429">
    <property type="term" value="P:leucyl-tRNA aminoacylation"/>
    <property type="evidence" value="ECO:0007669"/>
    <property type="project" value="InterPro"/>
</dbReference>
<dbReference type="InterPro" id="IPR014729">
    <property type="entry name" value="Rossmann-like_a/b/a_fold"/>
</dbReference>
<keyword evidence="7" id="KW-0030">Aminoacyl-tRNA synthetase</keyword>
<dbReference type="InterPro" id="IPR009008">
    <property type="entry name" value="Val/Leu/Ile-tRNA-synth_edit"/>
</dbReference>
<dbReference type="Gene3D" id="3.40.50.620">
    <property type="entry name" value="HUPs"/>
    <property type="match status" value="1"/>
</dbReference>
<sequence length="785" mass="91099">MYGQTNCFVLPEGIYGAFEMINDEIFIVSERAAKNMAYQDLTKEYGQVKKILEIKGTDLLGLPLKAPLAKYEKIYALPMLSILMDKGTGIVTSVPSDAPDDYATLRDLQKKQAFREKFGIKDYHIIPFEPVPIIEIPQMGNLSAILACEEFKVASQNDKEKLKLAKDKCYTKGFYDGKMLVGKYKGKKVQEAKEQVKKDLIISQEAVSYYEPEGKVISRSGDECIVSLCDQWYISYNDENWKKQIREHVNGPNFNCYNNVVLKSIQTTVDWLNHWGCSRSFGLGTRLPFDDKYLIESLSDSTIYMAYYTISHLLQGNVQGSQVGHLGITPDQLNREFWDYIFLNCQYNQQIKVNEDKCIQIRNSFQYWYPLDLRASAKDLVKNHLTMSLFNHAAIWDQQPHMWPRSYFVNGYMLVDGKKMSKQNGNFYTLKDIVDKYGADATRFALAESGDSQDDANFEIKIADNSILKISTLEMWIKEYVKNVSDARDYNDQVCNEKVVFFDKVFTNQIKQLTIQCIKSYEELKFRDVTKYGFHEFGSIKDEYLINCEKLGGPRKDILLEWIKYQLLLIYPIAPHFAEIAWQNQFWLLLSKEQQEKIKKNINENTLPKISEFIIDEVVLRSYNCLQNFLRNVRLTYAKQTQIKKGNKEIVFNKAIVIYTVKYNDWQQKVLEQLRNSLQGDVLNIDWKNKIRDSLDISVDIKKKSLQFAAFIQKEFETSGKEAIESILPFNELQLLQDNKENILKEVKLENIEFLCADDAEKSQEKVFLTAVQNCMPGKAQIIFI</sequence>
<dbReference type="SUPFAM" id="SSF52374">
    <property type="entry name" value="Nucleotidylyl transferase"/>
    <property type="match status" value="1"/>
</dbReference>
<dbReference type="EC" id="6.1.1.4" evidence="2"/>
<dbReference type="GO" id="GO:0004823">
    <property type="term" value="F:leucine-tRNA ligase activity"/>
    <property type="evidence" value="ECO:0007669"/>
    <property type="project" value="UniProtKB-EC"/>
</dbReference>
<feature type="domain" description="Aminoacyl-tRNA synthetase class Ia" evidence="9">
    <location>
        <begin position="207"/>
        <end position="456"/>
    </location>
</feature>
<reference evidence="11 12" key="1">
    <citation type="submission" date="2011-07" db="EMBL/GenBank/DDBJ databases">
        <authorList>
            <person name="Coyne R."/>
            <person name="Brami D."/>
            <person name="Johnson J."/>
            <person name="Hostetler J."/>
            <person name="Hannick L."/>
            <person name="Clark T."/>
            <person name="Cassidy-Hanley D."/>
            <person name="Inman J."/>
        </authorList>
    </citation>
    <scope>NUCLEOTIDE SEQUENCE [LARGE SCALE GENOMIC DNA]</scope>
    <source>
        <strain evidence="11 12">G5</strain>
    </source>
</reference>
<keyword evidence="4" id="KW-0547">Nucleotide-binding</keyword>
<dbReference type="InterPro" id="IPR013155">
    <property type="entry name" value="M/V/L/I-tRNA-synth_anticd-bd"/>
</dbReference>
<proteinExistence type="inferred from homology"/>